<dbReference type="InterPro" id="IPR043519">
    <property type="entry name" value="NT_sf"/>
</dbReference>
<keyword evidence="2" id="KW-0808">Transferase</keyword>
<dbReference type="GO" id="GO:0016740">
    <property type="term" value="F:transferase activity"/>
    <property type="evidence" value="ECO:0007669"/>
    <property type="project" value="UniProtKB-KW"/>
</dbReference>
<reference evidence="2 3" key="1">
    <citation type="submission" date="2019-08" db="EMBL/GenBank/DDBJ databases">
        <title>In-depth cultivation of the pig gut microbiome towards novel bacterial diversity and tailored functional studies.</title>
        <authorList>
            <person name="Wylensek D."/>
            <person name="Hitch T.C.A."/>
            <person name="Clavel T."/>
        </authorList>
    </citation>
    <scope>NUCLEOTIDE SEQUENCE [LARGE SCALE GENOMIC DNA]</scope>
    <source>
        <strain evidence="2 3">BL-389-WT-3D</strain>
    </source>
</reference>
<dbReference type="PANTHER" id="PTHR33933:SF1">
    <property type="entry name" value="PROTEIN ADENYLYLTRANSFERASE MNTA-RELATED"/>
    <property type="match status" value="1"/>
</dbReference>
<dbReference type="Gene3D" id="3.30.460.10">
    <property type="entry name" value="Beta Polymerase, domain 2"/>
    <property type="match status" value="1"/>
</dbReference>
<evidence type="ECO:0000259" key="1">
    <source>
        <dbReference type="Pfam" id="PF18765"/>
    </source>
</evidence>
<organism evidence="2 3">
    <name type="scientific">Clostridium scindens (strain JCM 10418 / VPI 12708)</name>
    <dbReference type="NCBI Taxonomy" id="29347"/>
    <lineage>
        <taxon>Bacteria</taxon>
        <taxon>Bacillati</taxon>
        <taxon>Bacillota</taxon>
        <taxon>Clostridia</taxon>
        <taxon>Lachnospirales</taxon>
        <taxon>Lachnospiraceae</taxon>
    </lineage>
</organism>
<protein>
    <submittedName>
        <fullName evidence="2">Nucleotidyltransferase domain-containing protein</fullName>
    </submittedName>
</protein>
<dbReference type="CDD" id="cd05403">
    <property type="entry name" value="NT_KNTase_like"/>
    <property type="match status" value="1"/>
</dbReference>
<accession>A0A844FD87</accession>
<dbReference type="EMBL" id="VUMB01000061">
    <property type="protein sequence ID" value="MSS41925.1"/>
    <property type="molecule type" value="Genomic_DNA"/>
</dbReference>
<name>A0A844FD87_CLOSV</name>
<gene>
    <name evidence="2" type="ORF">FYJ37_16845</name>
</gene>
<dbReference type="InterPro" id="IPR052548">
    <property type="entry name" value="Type_VII_TA_antitoxin"/>
</dbReference>
<feature type="domain" description="Polymerase beta nucleotidyltransferase" evidence="1">
    <location>
        <begin position="5"/>
        <end position="72"/>
    </location>
</feature>
<dbReference type="InterPro" id="IPR041633">
    <property type="entry name" value="Polbeta"/>
</dbReference>
<dbReference type="SUPFAM" id="SSF81301">
    <property type="entry name" value="Nucleotidyltransferase"/>
    <property type="match status" value="1"/>
</dbReference>
<evidence type="ECO:0000313" key="3">
    <source>
        <dbReference type="Proteomes" id="UP000462363"/>
    </source>
</evidence>
<dbReference type="PANTHER" id="PTHR33933">
    <property type="entry name" value="NUCLEOTIDYLTRANSFERASE"/>
    <property type="match status" value="1"/>
</dbReference>
<dbReference type="AlphaFoldDB" id="A0A844FD87"/>
<dbReference type="Proteomes" id="UP000462363">
    <property type="component" value="Unassembled WGS sequence"/>
</dbReference>
<comment type="caution">
    <text evidence="2">The sequence shown here is derived from an EMBL/GenBank/DDBJ whole genome shotgun (WGS) entry which is preliminary data.</text>
</comment>
<proteinExistence type="predicted"/>
<sequence>MYGNHLNAVILYGSYARGVYDEFSDVDIMILLNLDEMELKKYRQQLSEITFDFNMEHDIDIKPIAKSKELFLKWQESYPFYKNVSREGVTLYRAACL</sequence>
<dbReference type="Pfam" id="PF18765">
    <property type="entry name" value="Polbeta"/>
    <property type="match status" value="1"/>
</dbReference>
<evidence type="ECO:0000313" key="2">
    <source>
        <dbReference type="EMBL" id="MSS41925.1"/>
    </source>
</evidence>